<evidence type="ECO:0000259" key="11">
    <source>
        <dbReference type="Pfam" id="PF00697"/>
    </source>
</evidence>
<evidence type="ECO:0000256" key="6">
    <source>
        <dbReference type="ARBA" id="ARBA00022822"/>
    </source>
</evidence>
<feature type="domain" description="N-(5'phosphoribosyl) anthranilate isomerase (PRAI)" evidence="11">
    <location>
        <begin position="144"/>
        <end position="240"/>
    </location>
</feature>
<keyword evidence="8 9" id="KW-0413">Isomerase</keyword>
<protein>
    <recommendedName>
        <fullName evidence="4 9">N-(5'-phosphoribosyl)anthranilate isomerase</fullName>
        <shortName evidence="9">PRAI</shortName>
        <ecNumber evidence="3 9">5.3.1.24</ecNumber>
    </recommendedName>
</protein>
<dbReference type="PANTHER" id="PTHR42894:SF1">
    <property type="entry name" value="N-(5'-PHOSPHORIBOSYL)ANTHRANILATE ISOMERASE"/>
    <property type="match status" value="1"/>
</dbReference>
<dbReference type="RefSeq" id="WP_188038300.1">
    <property type="nucleotide sequence ID" value="NZ_JACVHF010000001.1"/>
</dbReference>
<organism evidence="12 13">
    <name type="scientific">Heliobacterium chlorum</name>
    <dbReference type="NCBI Taxonomy" id="2698"/>
    <lineage>
        <taxon>Bacteria</taxon>
        <taxon>Bacillati</taxon>
        <taxon>Bacillota</taxon>
        <taxon>Clostridia</taxon>
        <taxon>Eubacteriales</taxon>
        <taxon>Heliobacteriaceae</taxon>
        <taxon>Heliobacterium</taxon>
    </lineage>
</organism>
<dbReference type="SUPFAM" id="SSF51366">
    <property type="entry name" value="Ribulose-phoshate binding barrel"/>
    <property type="match status" value="1"/>
</dbReference>
<dbReference type="GO" id="GO:0016853">
    <property type="term" value="F:isomerase activity"/>
    <property type="evidence" value="ECO:0007669"/>
    <property type="project" value="UniProtKB-KW"/>
</dbReference>
<gene>
    <name evidence="9" type="primary">trpF</name>
    <name evidence="12" type="ORF">H1S01_01210</name>
</gene>
<accession>A0ABR7SX48</accession>
<comment type="catalytic activity">
    <reaction evidence="1 9">
        <text>N-(5-phospho-beta-D-ribosyl)anthranilate = 1-(2-carboxyphenylamino)-1-deoxy-D-ribulose 5-phosphate</text>
        <dbReference type="Rhea" id="RHEA:21540"/>
        <dbReference type="ChEBI" id="CHEBI:18277"/>
        <dbReference type="ChEBI" id="CHEBI:58613"/>
        <dbReference type="EC" id="5.3.1.24"/>
    </reaction>
</comment>
<dbReference type="PANTHER" id="PTHR42894">
    <property type="entry name" value="N-(5'-PHOSPHORIBOSYL)ANTHRANILATE ISOMERASE"/>
    <property type="match status" value="1"/>
</dbReference>
<evidence type="ECO:0000256" key="7">
    <source>
        <dbReference type="ARBA" id="ARBA00023141"/>
    </source>
</evidence>
<name>A0ABR7SX48_HELCL</name>
<dbReference type="InterPro" id="IPR011060">
    <property type="entry name" value="RibuloseP-bd_barrel"/>
</dbReference>
<comment type="caution">
    <text evidence="12">The sequence shown here is derived from an EMBL/GenBank/DDBJ whole genome shotgun (WGS) entry which is preliminary data.</text>
</comment>
<evidence type="ECO:0000256" key="4">
    <source>
        <dbReference type="ARBA" id="ARBA00022272"/>
    </source>
</evidence>
<evidence type="ECO:0000313" key="13">
    <source>
        <dbReference type="Proteomes" id="UP000617402"/>
    </source>
</evidence>
<dbReference type="EC" id="5.3.1.24" evidence="3 9"/>
<dbReference type="Pfam" id="PF00697">
    <property type="entry name" value="PRAI"/>
    <property type="match status" value="2"/>
</dbReference>
<dbReference type="Proteomes" id="UP000617402">
    <property type="component" value="Unassembled WGS sequence"/>
</dbReference>
<dbReference type="CDD" id="cd00405">
    <property type="entry name" value="PRAI"/>
    <property type="match status" value="1"/>
</dbReference>
<dbReference type="InterPro" id="IPR001240">
    <property type="entry name" value="PRAI_dom"/>
</dbReference>
<evidence type="ECO:0000256" key="10">
    <source>
        <dbReference type="SAM" id="MobiDB-lite"/>
    </source>
</evidence>
<feature type="domain" description="N-(5'phosphoribosyl) anthranilate isomerase (PRAI)" evidence="11">
    <location>
        <begin position="7"/>
        <end position="117"/>
    </location>
</feature>
<evidence type="ECO:0000256" key="5">
    <source>
        <dbReference type="ARBA" id="ARBA00022605"/>
    </source>
</evidence>
<dbReference type="HAMAP" id="MF_00135">
    <property type="entry name" value="PRAI"/>
    <property type="match status" value="1"/>
</dbReference>
<evidence type="ECO:0000256" key="8">
    <source>
        <dbReference type="ARBA" id="ARBA00023235"/>
    </source>
</evidence>
<dbReference type="InterPro" id="IPR013785">
    <property type="entry name" value="Aldolase_TIM"/>
</dbReference>
<reference evidence="12 13" key="1">
    <citation type="submission" date="2020-07" db="EMBL/GenBank/DDBJ databases">
        <title>Draft whole-genome sequence of Heliobacterium chlorum DSM 3682, type strain.</title>
        <authorList>
            <person name="Kyndt J.A."/>
            <person name="Meyer T.E."/>
            <person name="Imhoff J.F."/>
        </authorList>
    </citation>
    <scope>NUCLEOTIDE SEQUENCE [LARGE SCALE GENOMIC DNA]</scope>
    <source>
        <strain evidence="12 13">DSM 3682</strain>
    </source>
</reference>
<evidence type="ECO:0000256" key="9">
    <source>
        <dbReference type="HAMAP-Rule" id="MF_00135"/>
    </source>
</evidence>
<sequence>MPSYPRVKICGIRSHQDAQVTVAAGTHAIAFNFVRGSRRYIDPELAREIALALPPFISIVGVFADEPRYSVEEIASLCRLHVLQFHGGESPEYCRRWSYPIIKAFRFRDEVLTRESQNENSMQEHPLGEKSVNGNSNSQVEKVTTVFDNWEQLSQAALSYEVSAFLVDAYCPTALGGMGKAFDWSKIEGSLHRPMILAGGLNPENVREAIMRVRPYGVDVASGVEKDGKKDWEKSAAFVEAARCCID</sequence>
<keyword evidence="6 9" id="KW-0822">Tryptophan biosynthesis</keyword>
<dbReference type="EMBL" id="JACVHF010000001">
    <property type="protein sequence ID" value="MBC9783124.1"/>
    <property type="molecule type" value="Genomic_DNA"/>
</dbReference>
<evidence type="ECO:0000256" key="1">
    <source>
        <dbReference type="ARBA" id="ARBA00001164"/>
    </source>
</evidence>
<evidence type="ECO:0000313" key="12">
    <source>
        <dbReference type="EMBL" id="MBC9783124.1"/>
    </source>
</evidence>
<keyword evidence="7 9" id="KW-0057">Aromatic amino acid biosynthesis</keyword>
<keyword evidence="5 9" id="KW-0028">Amino-acid biosynthesis</keyword>
<proteinExistence type="inferred from homology"/>
<dbReference type="Gene3D" id="3.20.20.70">
    <property type="entry name" value="Aldolase class I"/>
    <property type="match status" value="1"/>
</dbReference>
<dbReference type="InterPro" id="IPR044643">
    <property type="entry name" value="TrpF_fam"/>
</dbReference>
<evidence type="ECO:0000256" key="2">
    <source>
        <dbReference type="ARBA" id="ARBA00004664"/>
    </source>
</evidence>
<comment type="similarity">
    <text evidence="9">Belongs to the TrpF family.</text>
</comment>
<evidence type="ECO:0000256" key="3">
    <source>
        <dbReference type="ARBA" id="ARBA00012572"/>
    </source>
</evidence>
<keyword evidence="13" id="KW-1185">Reference proteome</keyword>
<feature type="region of interest" description="Disordered" evidence="10">
    <location>
        <begin position="116"/>
        <end position="136"/>
    </location>
</feature>
<comment type="pathway">
    <text evidence="2 9">Amino-acid biosynthesis; L-tryptophan biosynthesis; L-tryptophan from chorismate: step 3/5.</text>
</comment>